<dbReference type="GO" id="GO:0005737">
    <property type="term" value="C:cytoplasm"/>
    <property type="evidence" value="ECO:0007669"/>
    <property type="project" value="TreeGrafter"/>
</dbReference>
<protein>
    <submittedName>
        <fullName evidence="3">Arrestin_C domain-containing protein</fullName>
    </submittedName>
</protein>
<name>A0A1I7WGI6_HETBA</name>
<dbReference type="GO" id="GO:0015031">
    <property type="term" value="P:protein transport"/>
    <property type="evidence" value="ECO:0007669"/>
    <property type="project" value="TreeGrafter"/>
</dbReference>
<dbReference type="AlphaFoldDB" id="A0A1I7WGI6"/>
<dbReference type="SMART" id="SM01017">
    <property type="entry name" value="Arrestin_C"/>
    <property type="match status" value="1"/>
</dbReference>
<dbReference type="PANTHER" id="PTHR11188">
    <property type="entry name" value="ARRESTIN DOMAIN CONTAINING PROTEIN"/>
    <property type="match status" value="1"/>
</dbReference>
<proteinExistence type="predicted"/>
<organism evidence="2 3">
    <name type="scientific">Heterorhabditis bacteriophora</name>
    <name type="common">Entomopathogenic nematode worm</name>
    <dbReference type="NCBI Taxonomy" id="37862"/>
    <lineage>
        <taxon>Eukaryota</taxon>
        <taxon>Metazoa</taxon>
        <taxon>Ecdysozoa</taxon>
        <taxon>Nematoda</taxon>
        <taxon>Chromadorea</taxon>
        <taxon>Rhabditida</taxon>
        <taxon>Rhabditina</taxon>
        <taxon>Rhabditomorpha</taxon>
        <taxon>Strongyloidea</taxon>
        <taxon>Heterorhabditidae</taxon>
        <taxon>Heterorhabditis</taxon>
    </lineage>
</organism>
<dbReference type="WBParaSite" id="Hba_04106">
    <property type="protein sequence ID" value="Hba_04106"/>
    <property type="gene ID" value="Hba_04106"/>
</dbReference>
<dbReference type="PANTHER" id="PTHR11188:SF130">
    <property type="entry name" value="ARRESTIN C-TERMINAL-LIKE DOMAIN-CONTAINING PROTEIN"/>
    <property type="match status" value="1"/>
</dbReference>
<dbReference type="Pfam" id="PF02752">
    <property type="entry name" value="Arrestin_C"/>
    <property type="match status" value="1"/>
</dbReference>
<dbReference type="Gene3D" id="2.60.40.640">
    <property type="match status" value="1"/>
</dbReference>
<keyword evidence="2" id="KW-1185">Reference proteome</keyword>
<evidence type="ECO:0000313" key="3">
    <source>
        <dbReference type="WBParaSite" id="Hba_04106"/>
    </source>
</evidence>
<dbReference type="Proteomes" id="UP000095283">
    <property type="component" value="Unplaced"/>
</dbReference>
<evidence type="ECO:0000259" key="1">
    <source>
        <dbReference type="SMART" id="SM01017"/>
    </source>
</evidence>
<sequence length="647" mass="75001">MAFPKSFARILSISLQDVFNSSKDNQLKASIEVANDSEFSHSAQVVFRGYVKQVNTIVYEFLHEQAWILIAPSATANYNVSVDVWLPRFPPTMKIANNLLIEYSVKATIDPWFENTHIEKTFEVHRTLNLKMPHNACFPKHTLVNECIGHGGWCHRKCSPINGEIWTEKGAYTYGEIIRIRWKLKHELAQLEKVKISLRQNISYRQDVTQMLVNKEITPQNDEDNYCEIEIPTGIPITMTMTLWNVITVNYDLFIQIKVKAYRKFVELQIPLIISSTAIESRNKTREEQFKNIFYRAQDIDDDSGDDDDIDTDTECDHIHNLDTEFSINITNLDIKSNNGSLYDMYAEVTFLVNSYVPRPLQSLRMLFQGEVRAGSVWYSFLRYKALVSSDDSSLFSPGEHKIKVNLPFNDSQYDTNILPPYLSDDVRYICKISIDPWKRNNIASEKDVVIDRFVDTWAKEEFKLPFSEKIGAYGIKMKQRAFKRGKYAFINVDGNIKKVQLYLLQQRRLRQPGLNKDDSYCYERIVSSFESPNDKELWPNEWAVEIPFDIPPSIEISYWNVLILSYALQVQLILADGHEHKHIIPVWIGCTDDKLGAPELPKKMIAGVERSQSPDMGELPEFEVVLNEEVAIQPDWVERFNNHTYT</sequence>
<accession>A0A1I7WGI6</accession>
<dbReference type="InterPro" id="IPR011022">
    <property type="entry name" value="Arrestin_C-like"/>
</dbReference>
<feature type="domain" description="Arrestin C-terminal-like" evidence="1">
    <location>
        <begin position="157"/>
        <end position="277"/>
    </location>
</feature>
<evidence type="ECO:0000313" key="2">
    <source>
        <dbReference type="Proteomes" id="UP000095283"/>
    </source>
</evidence>
<dbReference type="InterPro" id="IPR050357">
    <property type="entry name" value="Arrestin_domain-protein"/>
</dbReference>
<reference evidence="3" key="1">
    <citation type="submission" date="2016-11" db="UniProtKB">
        <authorList>
            <consortium name="WormBaseParasite"/>
        </authorList>
    </citation>
    <scope>IDENTIFICATION</scope>
</reference>
<dbReference type="InterPro" id="IPR014752">
    <property type="entry name" value="Arrestin-like_C"/>
</dbReference>